<dbReference type="RefSeq" id="WP_095328622.1">
    <property type="nucleotide sequence ID" value="NZ_NPBQ01000014.1"/>
</dbReference>
<reference evidence="1 2" key="1">
    <citation type="submission" date="2017-07" db="EMBL/GenBank/DDBJ databases">
        <title>Isolation and whole genome analysis of endospore-forming bacteria from heroin.</title>
        <authorList>
            <person name="Kalinowski J."/>
            <person name="Ahrens B."/>
            <person name="Al-Dilaimi A."/>
            <person name="Winkler A."/>
            <person name="Wibberg D."/>
            <person name="Schleenbecker U."/>
            <person name="Ruckert C."/>
            <person name="Wolfel R."/>
            <person name="Grass G."/>
        </authorList>
    </citation>
    <scope>NUCLEOTIDE SEQUENCE [LARGE SCALE GENOMIC DNA]</scope>
    <source>
        <strain evidence="1 2">7521-2</strain>
    </source>
</reference>
<gene>
    <name evidence="1" type="ORF">CHH57_01835</name>
</gene>
<dbReference type="AlphaFoldDB" id="A0AA91Z2H7"/>
<protein>
    <submittedName>
        <fullName evidence="1">Uncharacterized protein</fullName>
    </submittedName>
</protein>
<comment type="caution">
    <text evidence="1">The sequence shown here is derived from an EMBL/GenBank/DDBJ whole genome shotgun (WGS) entry which is preliminary data.</text>
</comment>
<organism evidence="1 2">
    <name type="scientific">Niallia circulans</name>
    <name type="common">Bacillus circulans</name>
    <dbReference type="NCBI Taxonomy" id="1397"/>
    <lineage>
        <taxon>Bacteria</taxon>
        <taxon>Bacillati</taxon>
        <taxon>Bacillota</taxon>
        <taxon>Bacilli</taxon>
        <taxon>Bacillales</taxon>
        <taxon>Bacillaceae</taxon>
        <taxon>Niallia</taxon>
    </lineage>
</organism>
<proteinExistence type="predicted"/>
<evidence type="ECO:0000313" key="1">
    <source>
        <dbReference type="EMBL" id="PAD84938.1"/>
    </source>
</evidence>
<accession>A0AA91Z2H7</accession>
<name>A0AA91Z2H7_NIACI</name>
<sequence length="65" mass="7309">MKAIVVFSIGESEIKSNGIVPVNLEPGVGRDNMTINNAIKQFKKDTGIDLYEIDEKIRERAKVIY</sequence>
<evidence type="ECO:0000313" key="2">
    <source>
        <dbReference type="Proteomes" id="UP000216961"/>
    </source>
</evidence>
<dbReference type="EMBL" id="NPBQ01000014">
    <property type="protein sequence ID" value="PAD84938.1"/>
    <property type="molecule type" value="Genomic_DNA"/>
</dbReference>
<dbReference type="Proteomes" id="UP000216961">
    <property type="component" value="Unassembled WGS sequence"/>
</dbReference>